<evidence type="ECO:0000313" key="3">
    <source>
        <dbReference type="Proteomes" id="UP000709295"/>
    </source>
</evidence>
<gene>
    <name evidence="2" type="ORF">JG688_00000330</name>
</gene>
<dbReference type="EMBL" id="JAENGY010000005">
    <property type="protein sequence ID" value="KAG6977457.1"/>
    <property type="molecule type" value="Genomic_DNA"/>
</dbReference>
<accession>A0A8J5J558</accession>
<name>A0A8J5J558_9STRA</name>
<feature type="region of interest" description="Disordered" evidence="1">
    <location>
        <begin position="205"/>
        <end position="224"/>
    </location>
</feature>
<feature type="region of interest" description="Disordered" evidence="1">
    <location>
        <begin position="1"/>
        <end position="31"/>
    </location>
</feature>
<feature type="compositionally biased region" description="Basic and acidic residues" evidence="1">
    <location>
        <begin position="253"/>
        <end position="276"/>
    </location>
</feature>
<protein>
    <submittedName>
        <fullName evidence="2">Uncharacterized protein</fullName>
    </submittedName>
</protein>
<dbReference type="AlphaFoldDB" id="A0A8J5J558"/>
<evidence type="ECO:0000256" key="1">
    <source>
        <dbReference type="SAM" id="MobiDB-lite"/>
    </source>
</evidence>
<proteinExistence type="predicted"/>
<reference evidence="2" key="1">
    <citation type="submission" date="2021-01" db="EMBL/GenBank/DDBJ databases">
        <title>Phytophthora aleatoria, a newly-described species from Pinus radiata is distinct from Phytophthora cactorum isolates based on comparative genomics.</title>
        <authorList>
            <person name="Mcdougal R."/>
            <person name="Panda P."/>
            <person name="Williams N."/>
            <person name="Studholme D.J."/>
        </authorList>
    </citation>
    <scope>NUCLEOTIDE SEQUENCE</scope>
    <source>
        <strain evidence="2">NZFS 4037</strain>
    </source>
</reference>
<feature type="region of interest" description="Disordered" evidence="1">
    <location>
        <begin position="44"/>
        <end position="158"/>
    </location>
</feature>
<feature type="compositionally biased region" description="Basic and acidic residues" evidence="1">
    <location>
        <begin position="147"/>
        <end position="158"/>
    </location>
</feature>
<feature type="compositionally biased region" description="Low complexity" evidence="1">
    <location>
        <begin position="307"/>
        <end position="324"/>
    </location>
</feature>
<evidence type="ECO:0000313" key="2">
    <source>
        <dbReference type="EMBL" id="KAG6977457.1"/>
    </source>
</evidence>
<dbReference type="Proteomes" id="UP000709295">
    <property type="component" value="Unassembled WGS sequence"/>
</dbReference>
<keyword evidence="3" id="KW-1185">Reference proteome</keyword>
<feature type="region of interest" description="Disordered" evidence="1">
    <location>
        <begin position="240"/>
        <end position="377"/>
    </location>
</feature>
<feature type="compositionally biased region" description="Basic residues" evidence="1">
    <location>
        <begin position="283"/>
        <end position="295"/>
    </location>
</feature>
<organism evidence="2 3">
    <name type="scientific">Phytophthora aleatoria</name>
    <dbReference type="NCBI Taxonomy" id="2496075"/>
    <lineage>
        <taxon>Eukaryota</taxon>
        <taxon>Sar</taxon>
        <taxon>Stramenopiles</taxon>
        <taxon>Oomycota</taxon>
        <taxon>Peronosporomycetes</taxon>
        <taxon>Peronosporales</taxon>
        <taxon>Peronosporaceae</taxon>
        <taxon>Phytophthora</taxon>
    </lineage>
</organism>
<sequence>MKTSRMNLSRSGESSSIAQIEQLGKTSQVRDQVATSVVKRLKSSEMELSTRDHGNTSTAGLLPTEEQEVESAIVPEEKALKANSENIRPPKSPGRTAGNAQTRYHVASHPHATTAVTSSPVARVGSQEKRTTHKRALPSSKTDNLSSEEKSQGESSWKRVDTSIDHIYEDPSIDMVQLHLLHRHNTVNGQKKRKMVERERVLAAASDLREHQSEEQRRKDQLQQRKLQLQKMSEAIRLQNQRAVRARAAHSSDLNERRVKSDRRSESAPSLPERKPPVPRLSRAAKPHQSKRKKKARDEDPRPQGGVSTSILMGSMSSSSVTTTQQEKAAIVDEGDTSLPAEHHAVKRRPPSTTPRSSKKKKQGVAGQTPEAEAATRAREERRAIAREYMQLQKHSRRIWNAQAKEQSQLEQDKRQQQLQVRGDHWPCVISSKWEAYSAERAMMNYLTCRF</sequence>
<feature type="compositionally biased region" description="Basic and acidic residues" evidence="1">
    <location>
        <begin position="205"/>
        <end position="223"/>
    </location>
</feature>
<comment type="caution">
    <text evidence="2">The sequence shown here is derived from an EMBL/GenBank/DDBJ whole genome shotgun (WGS) entry which is preliminary data.</text>
</comment>
<feature type="compositionally biased region" description="Basic and acidic residues" evidence="1">
    <location>
        <begin position="44"/>
        <end position="54"/>
    </location>
</feature>